<dbReference type="GO" id="GO:0005886">
    <property type="term" value="C:plasma membrane"/>
    <property type="evidence" value="ECO:0007669"/>
    <property type="project" value="TreeGrafter"/>
</dbReference>
<dbReference type="PANTHER" id="PTHR13018">
    <property type="entry name" value="PROBABLE MEMBRANE PROTEIN DUF221-RELATED"/>
    <property type="match status" value="1"/>
</dbReference>
<dbReference type="Proteomes" id="UP001174691">
    <property type="component" value="Unassembled WGS sequence"/>
</dbReference>
<evidence type="ECO:0000259" key="11">
    <source>
        <dbReference type="Pfam" id="PF13967"/>
    </source>
</evidence>
<name>A0AA38RDT3_9PEZI</name>
<feature type="region of interest" description="Disordered" evidence="7">
    <location>
        <begin position="353"/>
        <end position="376"/>
    </location>
</feature>
<dbReference type="Pfam" id="PF14703">
    <property type="entry name" value="PHM7_cyt"/>
    <property type="match status" value="2"/>
</dbReference>
<evidence type="ECO:0000256" key="8">
    <source>
        <dbReference type="SAM" id="Phobius"/>
    </source>
</evidence>
<protein>
    <submittedName>
        <fullName evidence="13">DUF221-domain-containing protein</fullName>
    </submittedName>
</protein>
<gene>
    <name evidence="13" type="ORF">NKR19_g8623</name>
</gene>
<feature type="region of interest" description="Disordered" evidence="7">
    <location>
        <begin position="1066"/>
        <end position="1086"/>
    </location>
</feature>
<dbReference type="Pfam" id="PF02714">
    <property type="entry name" value="RSN1_7TM"/>
    <property type="match status" value="1"/>
</dbReference>
<reference evidence="13" key="1">
    <citation type="submission" date="2022-07" db="EMBL/GenBank/DDBJ databases">
        <title>Fungi with potential for degradation of polypropylene.</title>
        <authorList>
            <person name="Gostincar C."/>
        </authorList>
    </citation>
    <scope>NUCLEOTIDE SEQUENCE</scope>
    <source>
        <strain evidence="13">EXF-13287</strain>
    </source>
</reference>
<sequence>MSATTSSGPLPTQTDDVTGSAQSSNGISLVAFLTALATSLVVFAVQMIAFLLLRNKLARIFKPKTFLVPERERTEPPPSSPWGLVFALMKFKDREIIKKCGLDAYFFLRYLQTLLVIFVPIALVAIPILIPINFVGGMSRSVLSNTTDTTKTTNITGLDTLAWGNVAPGHQGRRWAHLILALCVILWVCYVFFYELRVYIKVRQDYLTSAEHRLRASANTVLVSSIPGKWYTEEALRGLFDVFPGGIRNIWLTRDFTQLLAKIHKRDDIHKKLESAESDLIRAAKKNQLKAREAEEKKARKERRVRTMSKAERAQRDKQEDENAKIRAQGPGGISSGDQEVPHNVNAAVHHTEHDDLGGADVGADSTDYETGEQSDPGFVSKVPVIGTGLAKVGFGLKKGVQAVGDLGQGVLGGAGKLTKGIDGELERTGGFDFVNNADSQRAVPSAANRRTAQTADYDEKPKVSFASESPLYRSETVETAGTRQAQTPSPDSAAPKESIEQRPFGNTTRKLANIDDMIINDEPRWWQFWKPPSGAYASPIPQGAEGAEYPFDQSEEIKRSFWQKIKKIIPFMGGDDEEQHVEYPKAYETEYDDIKEEGAEWEKWVKPKDRPTHRLARFDWTPGWLPGLPYLNKKVDTIYWCRIELARLNAEIEEDQQHPERYPTMNSAFIQFNNQVAAHMACQSITHHVPKRMAPRIVEISPDDVIWDNMAIKWWDEWARKLIVFAIVVGMVILWTFPVAFTASISQIDSLVRQYPWLSFLQRNSTVYSVVKAIAGVLPAILLAILLALVPIILDKLATFQGAKTGAQKAEVVQVYYFTFLFVTVFLVVSITSTAWQTVSYLSKNIADTPTLLAENLPKAANYFFSYMILQALSTSSGTLLQIGTLIVWYVLSRMLDNTARSKWRRNTQLNTVNWGSFFPVYTNFACIALIYSVIAPLISLFAIITFSLLWVAHRYNMLYVTRFRTDTGGVLYPRAINQTFTGLYVMELCLIGLFSLAKDESGSNVAIPQAIIMLVAAICTALYQYLLNTSFGPLFRYLPITFEDEAVLRDEAFQRAQDRRLGIAPEDDEAATLTNHDGNSANGDEIEMRKMEHSDRTQTAQSRLQKLNLARGIRTAGTWAARGGKRVHHATIGKADASLRTATEFRRQKRLKDLEAQRAMGEALYGGYNDEIEDLTPEERDALVRKAFQHYALRARRPTVWIPRDDVGVSDDEVIRTRQFSEYIWISNEGTALDSKVRVVYGRNPPDFSEVDIINL</sequence>
<feature type="domain" description="CSC1/OSCA1-like cytosolic" evidence="12">
    <location>
        <begin position="219"/>
        <end position="289"/>
    </location>
</feature>
<feature type="compositionally biased region" description="Basic and acidic residues" evidence="7">
    <location>
        <begin position="309"/>
        <end position="325"/>
    </location>
</feature>
<evidence type="ECO:0000313" key="14">
    <source>
        <dbReference type="Proteomes" id="UP001174691"/>
    </source>
</evidence>
<comment type="subcellular location">
    <subcellularLocation>
        <location evidence="1">Membrane</location>
        <topology evidence="1">Multi-pass membrane protein</topology>
    </subcellularLocation>
</comment>
<dbReference type="AlphaFoldDB" id="A0AA38RDT3"/>
<dbReference type="EMBL" id="JANBVN010000180">
    <property type="protein sequence ID" value="KAJ9134552.1"/>
    <property type="molecule type" value="Genomic_DNA"/>
</dbReference>
<feature type="region of interest" description="Disordered" evidence="7">
    <location>
        <begin position="442"/>
        <end position="503"/>
    </location>
</feature>
<feature type="transmembrane region" description="Helical" evidence="8">
    <location>
        <begin position="175"/>
        <end position="194"/>
    </location>
</feature>
<feature type="transmembrane region" description="Helical" evidence="8">
    <location>
        <begin position="29"/>
        <end position="53"/>
    </location>
</feature>
<feature type="transmembrane region" description="Helical" evidence="8">
    <location>
        <begin position="1008"/>
        <end position="1028"/>
    </location>
</feature>
<proteinExistence type="inferred from homology"/>
<feature type="compositionally biased region" description="Basic and acidic residues" evidence="7">
    <location>
        <begin position="290"/>
        <end position="299"/>
    </location>
</feature>
<evidence type="ECO:0000256" key="2">
    <source>
        <dbReference type="ARBA" id="ARBA00007779"/>
    </source>
</evidence>
<dbReference type="InterPro" id="IPR032880">
    <property type="entry name" value="CSC1/OSCA1-like_N"/>
</dbReference>
<dbReference type="InterPro" id="IPR003864">
    <property type="entry name" value="CSC1/OSCA1-like_7TM"/>
</dbReference>
<feature type="transmembrane region" description="Helical" evidence="8">
    <location>
        <begin position="114"/>
        <end position="134"/>
    </location>
</feature>
<keyword evidence="6 8" id="KW-0472">Membrane</keyword>
<feature type="transmembrane region" description="Helical" evidence="8">
    <location>
        <begin position="767"/>
        <end position="795"/>
    </location>
</feature>
<dbReference type="InterPro" id="IPR022257">
    <property type="entry name" value="PHM7_ext"/>
</dbReference>
<evidence type="ECO:0000256" key="3">
    <source>
        <dbReference type="ARBA" id="ARBA00022448"/>
    </source>
</evidence>
<evidence type="ECO:0000259" key="9">
    <source>
        <dbReference type="Pfam" id="PF02714"/>
    </source>
</evidence>
<evidence type="ECO:0000256" key="4">
    <source>
        <dbReference type="ARBA" id="ARBA00022692"/>
    </source>
</evidence>
<comment type="caution">
    <text evidence="13">The sequence shown here is derived from an EMBL/GenBank/DDBJ whole genome shotgun (WGS) entry which is preliminary data.</text>
</comment>
<feature type="domain" description="CSC1/OSCA1-like N-terminal transmembrane" evidence="11">
    <location>
        <begin position="31"/>
        <end position="195"/>
    </location>
</feature>
<dbReference type="GO" id="GO:0005227">
    <property type="term" value="F:calcium-activated cation channel activity"/>
    <property type="evidence" value="ECO:0007669"/>
    <property type="project" value="InterPro"/>
</dbReference>
<evidence type="ECO:0000256" key="1">
    <source>
        <dbReference type="ARBA" id="ARBA00004141"/>
    </source>
</evidence>
<organism evidence="13 14">
    <name type="scientific">Coniochaeta hoffmannii</name>
    <dbReference type="NCBI Taxonomy" id="91930"/>
    <lineage>
        <taxon>Eukaryota</taxon>
        <taxon>Fungi</taxon>
        <taxon>Dikarya</taxon>
        <taxon>Ascomycota</taxon>
        <taxon>Pezizomycotina</taxon>
        <taxon>Sordariomycetes</taxon>
        <taxon>Sordariomycetidae</taxon>
        <taxon>Coniochaetales</taxon>
        <taxon>Coniochaetaceae</taxon>
        <taxon>Coniochaeta</taxon>
    </lineage>
</organism>
<dbReference type="InterPro" id="IPR027815">
    <property type="entry name" value="CSC1/OSCA1-like_cyt"/>
</dbReference>
<keyword evidence="14" id="KW-1185">Reference proteome</keyword>
<feature type="transmembrane region" description="Helical" evidence="8">
    <location>
        <begin position="865"/>
        <end position="893"/>
    </location>
</feature>
<accession>A0AA38RDT3</accession>
<feature type="region of interest" description="Disordered" evidence="7">
    <location>
        <begin position="286"/>
        <end position="341"/>
    </location>
</feature>
<feature type="transmembrane region" description="Helical" evidence="8">
    <location>
        <begin position="914"/>
        <end position="933"/>
    </location>
</feature>
<comment type="similarity">
    <text evidence="2">Belongs to the CSC1 (TC 1.A.17) family.</text>
</comment>
<keyword evidence="4 8" id="KW-0812">Transmembrane</keyword>
<evidence type="ECO:0000256" key="5">
    <source>
        <dbReference type="ARBA" id="ARBA00022989"/>
    </source>
</evidence>
<keyword evidence="5 8" id="KW-1133">Transmembrane helix</keyword>
<evidence type="ECO:0000313" key="13">
    <source>
        <dbReference type="EMBL" id="KAJ9134552.1"/>
    </source>
</evidence>
<feature type="domain" description="CSC1/OSCA1-like 7TM region" evidence="9">
    <location>
        <begin position="721"/>
        <end position="996"/>
    </location>
</feature>
<evidence type="ECO:0000259" key="10">
    <source>
        <dbReference type="Pfam" id="PF12621"/>
    </source>
</evidence>
<evidence type="ECO:0000259" key="12">
    <source>
        <dbReference type="Pfam" id="PF14703"/>
    </source>
</evidence>
<dbReference type="Pfam" id="PF12621">
    <property type="entry name" value="PHM7_ext"/>
    <property type="match status" value="1"/>
</dbReference>
<evidence type="ECO:0000256" key="6">
    <source>
        <dbReference type="ARBA" id="ARBA00023136"/>
    </source>
</evidence>
<dbReference type="InterPro" id="IPR045122">
    <property type="entry name" value="Csc1-like"/>
</dbReference>
<feature type="transmembrane region" description="Helical" evidence="8">
    <location>
        <begin position="816"/>
        <end position="837"/>
    </location>
</feature>
<feature type="transmembrane region" description="Helical" evidence="8">
    <location>
        <begin position="723"/>
        <end position="747"/>
    </location>
</feature>
<dbReference type="PANTHER" id="PTHR13018:SF20">
    <property type="entry name" value="SPORULATION-SPECIFIC PROTEIN 75"/>
    <property type="match status" value="1"/>
</dbReference>
<feature type="transmembrane region" description="Helical" evidence="8">
    <location>
        <begin position="939"/>
        <end position="957"/>
    </location>
</feature>
<feature type="compositionally biased region" description="Polar residues" evidence="7">
    <location>
        <begin position="1074"/>
        <end position="1084"/>
    </location>
</feature>
<feature type="transmembrane region" description="Helical" evidence="8">
    <location>
        <begin position="977"/>
        <end position="996"/>
    </location>
</feature>
<keyword evidence="3" id="KW-0813">Transport</keyword>
<feature type="domain" description="10TM putative phosphate transporter extracellular tail" evidence="10">
    <location>
        <begin position="1160"/>
        <end position="1249"/>
    </location>
</feature>
<feature type="domain" description="CSC1/OSCA1-like cytosolic" evidence="12">
    <location>
        <begin position="607"/>
        <end position="710"/>
    </location>
</feature>
<dbReference type="Pfam" id="PF13967">
    <property type="entry name" value="RSN1_TM"/>
    <property type="match status" value="1"/>
</dbReference>
<evidence type="ECO:0000256" key="7">
    <source>
        <dbReference type="SAM" id="MobiDB-lite"/>
    </source>
</evidence>
<feature type="compositionally biased region" description="Polar residues" evidence="7">
    <location>
        <begin position="478"/>
        <end position="491"/>
    </location>
</feature>